<gene>
    <name evidence="2" type="ORF">COX60_00605</name>
</gene>
<protein>
    <submittedName>
        <fullName evidence="2">Glycosyl transferase family 2</fullName>
    </submittedName>
</protein>
<dbReference type="SUPFAM" id="SSF53448">
    <property type="entry name" value="Nucleotide-diphospho-sugar transferases"/>
    <property type="match status" value="1"/>
</dbReference>
<comment type="caution">
    <text evidence="2">The sequence shown here is derived from an EMBL/GenBank/DDBJ whole genome shotgun (WGS) entry which is preliminary data.</text>
</comment>
<keyword evidence="2" id="KW-0808">Transferase</keyword>
<reference evidence="3" key="1">
    <citation type="submission" date="2017-09" db="EMBL/GenBank/DDBJ databases">
        <title>Depth-based differentiation of microbial function through sediment-hosted aquifers and enrichment of novel symbionts in the deep terrestrial subsurface.</title>
        <authorList>
            <person name="Probst A.J."/>
            <person name="Ladd B."/>
            <person name="Jarett J.K."/>
            <person name="Geller-Mcgrath D.E."/>
            <person name="Sieber C.M.K."/>
            <person name="Emerson J.B."/>
            <person name="Anantharaman K."/>
            <person name="Thomas B.C."/>
            <person name="Malmstrom R."/>
            <person name="Stieglmeier M."/>
            <person name="Klingl A."/>
            <person name="Woyke T."/>
            <person name="Ryan C.M."/>
            <person name="Banfield J.F."/>
        </authorList>
    </citation>
    <scope>NUCLEOTIDE SEQUENCE [LARGE SCALE GENOMIC DNA]</scope>
</reference>
<dbReference type="CDD" id="cd04179">
    <property type="entry name" value="DPM_DPG-synthase_like"/>
    <property type="match status" value="1"/>
</dbReference>
<dbReference type="InterPro" id="IPR029044">
    <property type="entry name" value="Nucleotide-diphossugar_trans"/>
</dbReference>
<feature type="domain" description="Glycosyltransferase 2-like" evidence="1">
    <location>
        <begin position="12"/>
        <end position="174"/>
    </location>
</feature>
<dbReference type="PANTHER" id="PTHR48090">
    <property type="entry name" value="UNDECAPRENYL-PHOSPHATE 4-DEOXY-4-FORMAMIDO-L-ARABINOSE TRANSFERASE-RELATED"/>
    <property type="match status" value="1"/>
</dbReference>
<dbReference type="Gene3D" id="3.90.550.10">
    <property type="entry name" value="Spore Coat Polysaccharide Biosynthesis Protein SpsA, Chain A"/>
    <property type="match status" value="1"/>
</dbReference>
<dbReference type="GO" id="GO:0016740">
    <property type="term" value="F:transferase activity"/>
    <property type="evidence" value="ECO:0007669"/>
    <property type="project" value="UniProtKB-KW"/>
</dbReference>
<dbReference type="AlphaFoldDB" id="A0A2M7W4P0"/>
<dbReference type="InterPro" id="IPR050256">
    <property type="entry name" value="Glycosyltransferase_2"/>
</dbReference>
<dbReference type="Proteomes" id="UP000230137">
    <property type="component" value="Unassembled WGS sequence"/>
</dbReference>
<accession>A0A2M7W4P0</accession>
<name>A0A2M7W4P0_9BACT</name>
<organism evidence="2 3">
    <name type="scientific">Candidatus Berkelbacteria bacterium CG_4_10_14_0_2_um_filter_35_9_33_12</name>
    <dbReference type="NCBI Taxonomy" id="1974499"/>
    <lineage>
        <taxon>Bacteria</taxon>
        <taxon>Candidatus Berkelbacteria</taxon>
    </lineage>
</organism>
<dbReference type="EMBL" id="PFQF01000014">
    <property type="protein sequence ID" value="PJA20800.1"/>
    <property type="molecule type" value="Genomic_DNA"/>
</dbReference>
<dbReference type="InterPro" id="IPR001173">
    <property type="entry name" value="Glyco_trans_2-like"/>
</dbReference>
<dbReference type="PANTHER" id="PTHR48090:SF7">
    <property type="entry name" value="RFBJ PROTEIN"/>
    <property type="match status" value="1"/>
</dbReference>
<evidence type="ECO:0000313" key="3">
    <source>
        <dbReference type="Proteomes" id="UP000230137"/>
    </source>
</evidence>
<evidence type="ECO:0000313" key="2">
    <source>
        <dbReference type="EMBL" id="PJA20800.1"/>
    </source>
</evidence>
<dbReference type="Pfam" id="PF00535">
    <property type="entry name" value="Glycos_transf_2"/>
    <property type="match status" value="1"/>
</dbReference>
<sequence length="248" mass="29037">MIPKKSQSLNVCVVLPAYNAEKTLKKTYYDIPNKYRNNVILVDDASHDRTTHLAKKLNLQVYRHKNNRGYGANQKTCYRLALISGADIVVMLHPDYQYDPKLIKYFVEMIADKYFDVMLGSRIRSRKEVLDGGMPKYKYYSNRFLTIIENTLSGHNLTEWHTGMRAYSSEVLKNIKFNRFSNDFVFDSQMLFAIMEKGYKIGEIPVPVRYFSEASSINFKRSLKYGLQTVGEAFKYYFRKNKQSSKKK</sequence>
<proteinExistence type="predicted"/>
<evidence type="ECO:0000259" key="1">
    <source>
        <dbReference type="Pfam" id="PF00535"/>
    </source>
</evidence>